<comment type="caution">
    <text evidence="2">The sequence shown here is derived from an EMBL/GenBank/DDBJ whole genome shotgun (WGS) entry which is preliminary data.</text>
</comment>
<evidence type="ECO:0000313" key="2">
    <source>
        <dbReference type="EMBL" id="CAK9001435.1"/>
    </source>
</evidence>
<gene>
    <name evidence="2" type="ORF">CCMP2556_LOCUS6467</name>
</gene>
<keyword evidence="1" id="KW-0472">Membrane</keyword>
<evidence type="ECO:0000313" key="3">
    <source>
        <dbReference type="Proteomes" id="UP001642484"/>
    </source>
</evidence>
<reference evidence="2 3" key="1">
    <citation type="submission" date="2024-02" db="EMBL/GenBank/DDBJ databases">
        <authorList>
            <person name="Chen Y."/>
            <person name="Shah S."/>
            <person name="Dougan E. K."/>
            <person name="Thang M."/>
            <person name="Chan C."/>
        </authorList>
    </citation>
    <scope>NUCLEOTIDE SEQUENCE [LARGE SCALE GENOMIC DNA]</scope>
</reference>
<evidence type="ECO:0000256" key="1">
    <source>
        <dbReference type="SAM" id="Phobius"/>
    </source>
</evidence>
<keyword evidence="1" id="KW-1133">Transmembrane helix</keyword>
<keyword evidence="1" id="KW-0812">Transmembrane</keyword>
<sequence length="158" mass="18323">MFVHQLRMWTNVKGMGSPYLCPGTIAKKEWTWMEMVGLRMLWRGTFFRGIIFVRGVRSPRMHIDLTGRIERETTVCVQPVSDRSAFCNVAHICRPFSAIGELQRTECKDGTCRDWYEKTLLENQRVASLCNFFPWFAVAVLLLYIYIYISSISAPSIV</sequence>
<accession>A0ABP0IJA2</accession>
<dbReference type="EMBL" id="CAXAMN010002811">
    <property type="protein sequence ID" value="CAK9001435.1"/>
    <property type="molecule type" value="Genomic_DNA"/>
</dbReference>
<protein>
    <submittedName>
        <fullName evidence="2">Uncharacterized protein</fullName>
    </submittedName>
</protein>
<feature type="transmembrane region" description="Helical" evidence="1">
    <location>
        <begin position="126"/>
        <end position="149"/>
    </location>
</feature>
<keyword evidence="3" id="KW-1185">Reference proteome</keyword>
<name>A0ABP0IJA2_9DINO</name>
<dbReference type="Proteomes" id="UP001642484">
    <property type="component" value="Unassembled WGS sequence"/>
</dbReference>
<organism evidence="2 3">
    <name type="scientific">Durusdinium trenchii</name>
    <dbReference type="NCBI Taxonomy" id="1381693"/>
    <lineage>
        <taxon>Eukaryota</taxon>
        <taxon>Sar</taxon>
        <taxon>Alveolata</taxon>
        <taxon>Dinophyceae</taxon>
        <taxon>Suessiales</taxon>
        <taxon>Symbiodiniaceae</taxon>
        <taxon>Durusdinium</taxon>
    </lineage>
</organism>
<proteinExistence type="predicted"/>